<dbReference type="Gene3D" id="3.10.490.10">
    <property type="entry name" value="Gamma-glutamyl cyclotransferase-like"/>
    <property type="match status" value="1"/>
</dbReference>
<comment type="similarity">
    <text evidence="1 3">Belongs to the gamma-glutamylcyclotransferase family.</text>
</comment>
<dbReference type="OrthoDB" id="482277at2"/>
<evidence type="ECO:0000313" key="5">
    <source>
        <dbReference type="EMBL" id="AHK79337.1"/>
    </source>
</evidence>
<dbReference type="InterPro" id="IPR013024">
    <property type="entry name" value="GGCT-like"/>
</dbReference>
<dbReference type="SUPFAM" id="SSF110857">
    <property type="entry name" value="Gamma-glutamyl cyclotransferase-like"/>
    <property type="match status" value="1"/>
</dbReference>
<evidence type="ECO:0000259" key="4">
    <source>
        <dbReference type="Pfam" id="PF06094"/>
    </source>
</evidence>
<dbReference type="KEGG" id="hhc:M911_09475"/>
<organism evidence="5 6">
    <name type="scientific">Ectothiorhodospira haloalkaliphila</name>
    <dbReference type="NCBI Taxonomy" id="421628"/>
    <lineage>
        <taxon>Bacteria</taxon>
        <taxon>Pseudomonadati</taxon>
        <taxon>Pseudomonadota</taxon>
        <taxon>Gammaproteobacteria</taxon>
        <taxon>Chromatiales</taxon>
        <taxon>Ectothiorhodospiraceae</taxon>
        <taxon>Ectothiorhodospira</taxon>
    </lineage>
</organism>
<proteinExistence type="inferred from homology"/>
<keyword evidence="6" id="KW-1185">Reference proteome</keyword>
<dbReference type="InterPro" id="IPR009288">
    <property type="entry name" value="AIG2-like_dom"/>
</dbReference>
<accession>W8KQP4</accession>
<evidence type="ECO:0000256" key="1">
    <source>
        <dbReference type="ARBA" id="ARBA00008861"/>
    </source>
</evidence>
<evidence type="ECO:0000313" key="6">
    <source>
        <dbReference type="Proteomes" id="UP000019442"/>
    </source>
</evidence>
<dbReference type="RefSeq" id="WP_025281793.1">
    <property type="nucleotide sequence ID" value="NZ_CP007268.1"/>
</dbReference>
<name>W8KQP4_9GAMM</name>
<feature type="active site" description="Proton acceptor" evidence="2">
    <location>
        <position position="71"/>
    </location>
</feature>
<evidence type="ECO:0000256" key="3">
    <source>
        <dbReference type="RuleBase" id="RU367036"/>
    </source>
</evidence>
<dbReference type="Pfam" id="PF06094">
    <property type="entry name" value="GGACT"/>
    <property type="match status" value="1"/>
</dbReference>
<gene>
    <name evidence="5" type="ORF">M911_09475</name>
</gene>
<dbReference type="EMBL" id="CP007268">
    <property type="protein sequence ID" value="AHK79337.1"/>
    <property type="molecule type" value="Genomic_DNA"/>
</dbReference>
<dbReference type="AlphaFoldDB" id="W8KQP4"/>
<dbReference type="InterPro" id="IPR039126">
    <property type="entry name" value="GGACT"/>
</dbReference>
<dbReference type="GO" id="GO:0061929">
    <property type="term" value="F:gamma-glutamylaminecyclotransferase activity"/>
    <property type="evidence" value="ECO:0007669"/>
    <property type="project" value="InterPro"/>
</dbReference>
<dbReference type="PANTHER" id="PTHR12510">
    <property type="entry name" value="TROPONIN C-AKIN-1 PROTEIN"/>
    <property type="match status" value="1"/>
</dbReference>
<reference evidence="6" key="2">
    <citation type="submission" date="2014-02" db="EMBL/GenBank/DDBJ databases">
        <title>Draft Genome Sequence of extremely halophilic bacteria Halorhodospira halochloris.</title>
        <authorList>
            <person name="Singh K.S."/>
        </authorList>
    </citation>
    <scope>NUCLEOTIDE SEQUENCE [LARGE SCALE GENOMIC DNA]</scope>
    <source>
        <strain evidence="6">A</strain>
    </source>
</reference>
<protein>
    <recommendedName>
        <fullName evidence="3">Gamma-glutamylcyclotransferase family protein</fullName>
    </recommendedName>
</protein>
<dbReference type="HOGENOM" id="CLU_083466_5_0_6"/>
<dbReference type="GO" id="GO:0005829">
    <property type="term" value="C:cytosol"/>
    <property type="evidence" value="ECO:0007669"/>
    <property type="project" value="TreeGrafter"/>
</dbReference>
<dbReference type="CDD" id="cd06661">
    <property type="entry name" value="GGCT_like"/>
    <property type="match status" value="1"/>
</dbReference>
<sequence length="134" mass="15141">MSIRIFVYGTLLRGLCRHDALKTARFLGPAHTRGQLFNLGSYPGLKTGQGKVHGEVYEVDPLTLSRLDRIEDYDPKHPAHSLYLRVPREVTLQDGRRLQAHTYLYNRPTRPADRIPHGDYRAHCLPAAGSGQDP</sequence>
<dbReference type="PANTHER" id="PTHR12510:SF4">
    <property type="entry name" value="GAMMA-GLUTAMYLAMINECYCLOTRANSFERASE"/>
    <property type="match status" value="1"/>
</dbReference>
<feature type="domain" description="Gamma-glutamylcyclotransferase AIG2-like" evidence="4">
    <location>
        <begin position="5"/>
        <end position="121"/>
    </location>
</feature>
<reference evidence="5 6" key="1">
    <citation type="journal article" date="2014" name="J Genomics">
        <title>Draft Genome Sequence of the Extremely Halophilic Phototrophic Purple Sulfur Bacterium Halorhodospira halochloris.</title>
        <authorList>
            <person name="Singh K.S."/>
            <person name="Kirksey J."/>
            <person name="Hoff W.D."/>
            <person name="Deole R."/>
        </authorList>
    </citation>
    <scope>NUCLEOTIDE SEQUENCE [LARGE SCALE GENOMIC DNA]</scope>
    <source>
        <strain evidence="5 6">A</strain>
    </source>
</reference>
<dbReference type="Proteomes" id="UP000019442">
    <property type="component" value="Chromosome"/>
</dbReference>
<evidence type="ECO:0000256" key="2">
    <source>
        <dbReference type="PIRSR" id="PIRSR639126-1"/>
    </source>
</evidence>
<dbReference type="InterPro" id="IPR036568">
    <property type="entry name" value="GGCT-like_sf"/>
</dbReference>